<keyword evidence="4" id="KW-1185">Reference proteome</keyword>
<evidence type="ECO:0000313" key="4">
    <source>
        <dbReference type="Proteomes" id="UP000094828"/>
    </source>
</evidence>
<evidence type="ECO:0000256" key="1">
    <source>
        <dbReference type="SAM" id="MobiDB-lite"/>
    </source>
</evidence>
<feature type="compositionally biased region" description="Basic and acidic residues" evidence="1">
    <location>
        <begin position="138"/>
        <end position="156"/>
    </location>
</feature>
<evidence type="ECO:0000256" key="2">
    <source>
        <dbReference type="SAM" id="Phobius"/>
    </source>
</evidence>
<name>A0A1C3EDC7_9PLAN</name>
<keyword evidence="2" id="KW-0472">Membrane</keyword>
<dbReference type="RefSeq" id="WP_068847822.1">
    <property type="nucleotide sequence ID" value="NZ_LYDR01000090.1"/>
</dbReference>
<keyword evidence="2" id="KW-1133">Transmembrane helix</keyword>
<dbReference type="EMBL" id="LYDR01000090">
    <property type="protein sequence ID" value="ODA31235.1"/>
    <property type="molecule type" value="Genomic_DNA"/>
</dbReference>
<reference evidence="3 4" key="1">
    <citation type="submission" date="2016-05" db="EMBL/GenBank/DDBJ databases">
        <title>Genomic and physiological characterization of Planctopirus sp. isolated from fresh water lake.</title>
        <authorList>
            <person name="Subhash Y."/>
            <person name="Ramana C."/>
        </authorList>
    </citation>
    <scope>NUCLEOTIDE SEQUENCE [LARGE SCALE GENOMIC DNA]</scope>
    <source>
        <strain evidence="3 4">JC280</strain>
    </source>
</reference>
<feature type="transmembrane region" description="Helical" evidence="2">
    <location>
        <begin position="16"/>
        <end position="37"/>
    </location>
</feature>
<dbReference type="AlphaFoldDB" id="A0A1C3EDC7"/>
<proteinExistence type="predicted"/>
<comment type="caution">
    <text evidence="3">The sequence shown here is derived from an EMBL/GenBank/DDBJ whole genome shotgun (WGS) entry which is preliminary data.</text>
</comment>
<sequence length="181" mass="19219">MAFFSGLYVQSRLRTITTAVILALITLPCTIIGLWWITQSSSVVDHEDSSTGIDALLGSLERGDPAPGLVPVPRPTPIAGKVEVSEAVPAYVTAAVHSVHENDRTATIEPASFRPSATKSVSNQAVWFAGEIEPIETEPIKTDSEQPDTFSRDHPAKSSPIKSSVEVVPYSQSAAPATLAP</sequence>
<keyword evidence="2" id="KW-0812">Transmembrane</keyword>
<organism evidence="3 4">
    <name type="scientific">Planctopirus hydrillae</name>
    <dbReference type="NCBI Taxonomy" id="1841610"/>
    <lineage>
        <taxon>Bacteria</taxon>
        <taxon>Pseudomonadati</taxon>
        <taxon>Planctomycetota</taxon>
        <taxon>Planctomycetia</taxon>
        <taxon>Planctomycetales</taxon>
        <taxon>Planctomycetaceae</taxon>
        <taxon>Planctopirus</taxon>
    </lineage>
</organism>
<accession>A0A1C3EDC7</accession>
<dbReference type="Proteomes" id="UP000094828">
    <property type="component" value="Unassembled WGS sequence"/>
</dbReference>
<evidence type="ECO:0000313" key="3">
    <source>
        <dbReference type="EMBL" id="ODA31235.1"/>
    </source>
</evidence>
<feature type="region of interest" description="Disordered" evidence="1">
    <location>
        <begin position="134"/>
        <end position="181"/>
    </location>
</feature>
<gene>
    <name evidence="3" type="ORF">A6X21_22435</name>
</gene>
<dbReference type="OrthoDB" id="213488at2"/>
<protein>
    <submittedName>
        <fullName evidence="3">Uncharacterized protein</fullName>
    </submittedName>
</protein>